<protein>
    <submittedName>
        <fullName evidence="1">Uncharacterized protein</fullName>
    </submittedName>
</protein>
<dbReference type="Proteomes" id="UP001319200">
    <property type="component" value="Unassembled WGS sequence"/>
</dbReference>
<organism evidence="1 2">
    <name type="scientific">Chryseosolibacter histidini</name>
    <dbReference type="NCBI Taxonomy" id="2782349"/>
    <lineage>
        <taxon>Bacteria</taxon>
        <taxon>Pseudomonadati</taxon>
        <taxon>Bacteroidota</taxon>
        <taxon>Cytophagia</taxon>
        <taxon>Cytophagales</taxon>
        <taxon>Chryseotaleaceae</taxon>
        <taxon>Chryseosolibacter</taxon>
    </lineage>
</organism>
<evidence type="ECO:0000313" key="1">
    <source>
        <dbReference type="EMBL" id="MBT1699874.1"/>
    </source>
</evidence>
<dbReference type="RefSeq" id="WP_254168099.1">
    <property type="nucleotide sequence ID" value="NZ_JAHESF010000031.1"/>
</dbReference>
<gene>
    <name evidence="1" type="ORF">KK083_23505</name>
</gene>
<keyword evidence="2" id="KW-1185">Reference proteome</keyword>
<sequence>MKLIVNKTHSTMKNEGKILELLADMALKQDHMVEELRTVKEDLSNVKSEISKLNAGMTRVNSEIVKLNLQTSENTRAIFKLSDKVELLVDHEKRISKLENIVLK</sequence>
<evidence type="ECO:0000313" key="2">
    <source>
        <dbReference type="Proteomes" id="UP001319200"/>
    </source>
</evidence>
<dbReference type="EMBL" id="JAHESF010000031">
    <property type="protein sequence ID" value="MBT1699874.1"/>
    <property type="molecule type" value="Genomic_DNA"/>
</dbReference>
<comment type="caution">
    <text evidence="1">The sequence shown here is derived from an EMBL/GenBank/DDBJ whole genome shotgun (WGS) entry which is preliminary data.</text>
</comment>
<dbReference type="AlphaFoldDB" id="A0AAP2DQU9"/>
<proteinExistence type="predicted"/>
<accession>A0AAP2DQU9</accession>
<name>A0AAP2DQU9_9BACT</name>
<reference evidence="1 2" key="1">
    <citation type="submission" date="2021-05" db="EMBL/GenBank/DDBJ databases">
        <title>A Polyphasic approach of four new species of the genus Ohtaekwangia: Ohtaekwangia histidinii sp. nov., Ohtaekwangia cretensis sp. nov., Ohtaekwangia indiensis sp. nov., Ohtaekwangia reichenbachii sp. nov. from diverse environment.</title>
        <authorList>
            <person name="Octaviana S."/>
        </authorList>
    </citation>
    <scope>NUCLEOTIDE SEQUENCE [LARGE SCALE GENOMIC DNA]</scope>
    <source>
        <strain evidence="1 2">PWU4</strain>
    </source>
</reference>